<dbReference type="eggNOG" id="KOG4373">
    <property type="taxonomic scope" value="Eukaryota"/>
</dbReference>
<evidence type="ECO:0000313" key="4">
    <source>
        <dbReference type="EMBL" id="KMS96177.1"/>
    </source>
</evidence>
<dbReference type="SUPFAM" id="SSF53098">
    <property type="entry name" value="Ribonuclease H-like"/>
    <property type="match status" value="1"/>
</dbReference>
<dbReference type="GO" id="GO:0006139">
    <property type="term" value="P:nucleobase-containing compound metabolic process"/>
    <property type="evidence" value="ECO:0007669"/>
    <property type="project" value="InterPro"/>
</dbReference>
<dbReference type="AlphaFoldDB" id="A0A0J8B8N1"/>
<dbReference type="PANTHER" id="PTHR13620:SF59">
    <property type="entry name" value="POLYNUCLEOTIDYL TRANSFERASE, RIBONUCLEASE H-LIKE SUPERFAMILY PROTEIN"/>
    <property type="match status" value="1"/>
</dbReference>
<dbReference type="InterPro" id="IPR002562">
    <property type="entry name" value="3'-5'_exonuclease_dom"/>
</dbReference>
<dbReference type="CDD" id="cd06141">
    <property type="entry name" value="WRN_exo"/>
    <property type="match status" value="1"/>
</dbReference>
<dbReference type="OrthoDB" id="10261556at2759"/>
<evidence type="ECO:0000256" key="2">
    <source>
        <dbReference type="ARBA" id="ARBA00022801"/>
    </source>
</evidence>
<dbReference type="Gene3D" id="3.30.420.10">
    <property type="entry name" value="Ribonuclease H-like superfamily/Ribonuclease H"/>
    <property type="match status" value="1"/>
</dbReference>
<dbReference type="InterPro" id="IPR036397">
    <property type="entry name" value="RNaseH_sf"/>
</dbReference>
<dbReference type="GO" id="GO:0005737">
    <property type="term" value="C:cytoplasm"/>
    <property type="evidence" value="ECO:0007669"/>
    <property type="project" value="TreeGrafter"/>
</dbReference>
<organism evidence="4 5">
    <name type="scientific">Beta vulgaris subsp. vulgaris</name>
    <name type="common">Beet</name>
    <dbReference type="NCBI Taxonomy" id="3555"/>
    <lineage>
        <taxon>Eukaryota</taxon>
        <taxon>Viridiplantae</taxon>
        <taxon>Streptophyta</taxon>
        <taxon>Embryophyta</taxon>
        <taxon>Tracheophyta</taxon>
        <taxon>Spermatophyta</taxon>
        <taxon>Magnoliopsida</taxon>
        <taxon>eudicotyledons</taxon>
        <taxon>Gunneridae</taxon>
        <taxon>Pentapetalae</taxon>
        <taxon>Caryophyllales</taxon>
        <taxon>Chenopodiaceae</taxon>
        <taxon>Betoideae</taxon>
        <taxon>Beta</taxon>
    </lineage>
</organism>
<keyword evidence="5" id="KW-1185">Reference proteome</keyword>
<evidence type="ECO:0000313" key="5">
    <source>
        <dbReference type="Proteomes" id="UP000035740"/>
    </source>
</evidence>
<dbReference type="GO" id="GO:0008408">
    <property type="term" value="F:3'-5' exonuclease activity"/>
    <property type="evidence" value="ECO:0007669"/>
    <property type="project" value="InterPro"/>
</dbReference>
<dbReference type="InterPro" id="IPR051132">
    <property type="entry name" value="3-5_Exonuclease_domain"/>
</dbReference>
<keyword evidence="2" id="KW-0378">Hydrolase</keyword>
<dbReference type="KEGG" id="bvg:104883493"/>
<protein>
    <recommendedName>
        <fullName evidence="3">3'-5' exonuclease domain-containing protein</fullName>
    </recommendedName>
</protein>
<dbReference type="Proteomes" id="UP000035740">
    <property type="component" value="Unassembled WGS sequence"/>
</dbReference>
<dbReference type="InterPro" id="IPR012337">
    <property type="entry name" value="RNaseH-like_sf"/>
</dbReference>
<dbReference type="Pfam" id="PF01612">
    <property type="entry name" value="DNA_pol_A_exo1"/>
    <property type="match status" value="1"/>
</dbReference>
<dbReference type="GO" id="GO:0003676">
    <property type="term" value="F:nucleic acid binding"/>
    <property type="evidence" value="ECO:0007669"/>
    <property type="project" value="InterPro"/>
</dbReference>
<dbReference type="PANTHER" id="PTHR13620">
    <property type="entry name" value="3-5 EXONUCLEASE"/>
    <property type="match status" value="1"/>
</dbReference>
<feature type="domain" description="3'-5' exonuclease" evidence="3">
    <location>
        <begin position="33"/>
        <end position="206"/>
    </location>
</feature>
<proteinExistence type="predicted"/>
<dbReference type="Gramene" id="KMS96177">
    <property type="protein sequence ID" value="KMS96177"/>
    <property type="gene ID" value="BVRB_001410"/>
</dbReference>
<name>A0A0J8B8N1_BETVV</name>
<evidence type="ECO:0000256" key="1">
    <source>
        <dbReference type="ARBA" id="ARBA00022722"/>
    </source>
</evidence>
<sequence>MNPNSITTTPHQNPNPNRKRTFTVNFFSTKIHTVVTSTPAVARKWVHSLRYHHRNSLPHIGLGVQWRPTYSADSAATLQLCVDDDCLIYQLAHTTAVPAALRRLLADDRVTFFGVHNGRDRKLLEESEHELEVECLVDLAKKYGYGNWSMQDMAAKVLGKYDVVKPYWLGVSDWDDYWLSNEQIQYACVDAHLSYCLACALDDDDDDDDDGCDSMDYDSDGSGYY</sequence>
<dbReference type="OMA" id="AYVCFEL"/>
<dbReference type="GO" id="GO:0005634">
    <property type="term" value="C:nucleus"/>
    <property type="evidence" value="ECO:0007669"/>
    <property type="project" value="TreeGrafter"/>
</dbReference>
<accession>A0A0J8B8N1</accession>
<evidence type="ECO:0000259" key="3">
    <source>
        <dbReference type="SMART" id="SM00474"/>
    </source>
</evidence>
<reference evidence="4 5" key="1">
    <citation type="journal article" date="2014" name="Nature">
        <title>The genome of the recently domesticated crop plant sugar beet (Beta vulgaris).</title>
        <authorList>
            <person name="Dohm J.C."/>
            <person name="Minoche A.E."/>
            <person name="Holtgrawe D."/>
            <person name="Capella-Gutierrez S."/>
            <person name="Zakrzewski F."/>
            <person name="Tafer H."/>
            <person name="Rupp O."/>
            <person name="Sorensen T.R."/>
            <person name="Stracke R."/>
            <person name="Reinhardt R."/>
            <person name="Goesmann A."/>
            <person name="Kraft T."/>
            <person name="Schulz B."/>
            <person name="Stadler P.F."/>
            <person name="Schmidt T."/>
            <person name="Gabaldon T."/>
            <person name="Lehrach H."/>
            <person name="Weisshaar B."/>
            <person name="Himmelbauer H."/>
        </authorList>
    </citation>
    <scope>NUCLEOTIDE SEQUENCE [LARGE SCALE GENOMIC DNA]</scope>
    <source>
        <tissue evidence="4">Taproot</tissue>
    </source>
</reference>
<dbReference type="SMART" id="SM00474">
    <property type="entry name" value="35EXOc"/>
    <property type="match status" value="1"/>
</dbReference>
<keyword evidence="1" id="KW-0540">Nuclease</keyword>
<dbReference type="EMBL" id="KQ090402">
    <property type="protein sequence ID" value="KMS96177.1"/>
    <property type="molecule type" value="Genomic_DNA"/>
</dbReference>
<gene>
    <name evidence="4" type="ORF">BVRB_001410</name>
</gene>